<feature type="transmembrane region" description="Helical" evidence="7">
    <location>
        <begin position="434"/>
        <end position="457"/>
    </location>
</feature>
<dbReference type="Proteomes" id="UP000051373">
    <property type="component" value="Unassembled WGS sequence"/>
</dbReference>
<evidence type="ECO:0000256" key="5">
    <source>
        <dbReference type="ARBA" id="ARBA00022989"/>
    </source>
</evidence>
<feature type="transmembrane region" description="Helical" evidence="7">
    <location>
        <begin position="402"/>
        <end position="422"/>
    </location>
</feature>
<feature type="transmembrane region" description="Helical" evidence="7">
    <location>
        <begin position="206"/>
        <end position="227"/>
    </location>
</feature>
<feature type="transmembrane region" description="Helical" evidence="7">
    <location>
        <begin position="62"/>
        <end position="91"/>
    </location>
</feature>
<evidence type="ECO:0000256" key="3">
    <source>
        <dbReference type="ARBA" id="ARBA00022475"/>
    </source>
</evidence>
<feature type="transmembrane region" description="Helical" evidence="7">
    <location>
        <begin position="331"/>
        <end position="351"/>
    </location>
</feature>
<dbReference type="NCBIfam" id="TIGR00797">
    <property type="entry name" value="matE"/>
    <property type="match status" value="1"/>
</dbReference>
<feature type="transmembrane region" description="Helical" evidence="7">
    <location>
        <begin position="251"/>
        <end position="275"/>
    </location>
</feature>
<feature type="transmembrane region" description="Helical" evidence="7">
    <location>
        <begin position="112"/>
        <end position="133"/>
    </location>
</feature>
<feature type="transmembrane region" description="Helical" evidence="7">
    <location>
        <begin position="30"/>
        <end position="50"/>
    </location>
</feature>
<dbReference type="Pfam" id="PF01554">
    <property type="entry name" value="MatE"/>
    <property type="match status" value="2"/>
</dbReference>
<evidence type="ECO:0000313" key="9">
    <source>
        <dbReference type="Proteomes" id="UP000051373"/>
    </source>
</evidence>
<dbReference type="InterPro" id="IPR002528">
    <property type="entry name" value="MATE_fam"/>
</dbReference>
<evidence type="ECO:0000256" key="2">
    <source>
        <dbReference type="ARBA" id="ARBA00022448"/>
    </source>
</evidence>
<dbReference type="EMBL" id="LJUJ01000002">
    <property type="protein sequence ID" value="KPK64555.1"/>
    <property type="molecule type" value="Genomic_DNA"/>
</dbReference>
<feature type="transmembrane region" description="Helical" evidence="7">
    <location>
        <begin position="180"/>
        <end position="200"/>
    </location>
</feature>
<dbReference type="PATRIC" id="fig|1703779.3.peg.2028"/>
<keyword evidence="6 7" id="KW-0472">Membrane</keyword>
<keyword evidence="3" id="KW-1003">Cell membrane</keyword>
<dbReference type="GO" id="GO:0015297">
    <property type="term" value="F:antiporter activity"/>
    <property type="evidence" value="ECO:0007669"/>
    <property type="project" value="InterPro"/>
</dbReference>
<dbReference type="PANTHER" id="PTHR43549:SF2">
    <property type="entry name" value="MULTIDRUG RESISTANCE PROTEIN NORM-RELATED"/>
    <property type="match status" value="1"/>
</dbReference>
<name>A0A0S8FXG4_UNCW3</name>
<dbReference type="CDD" id="cd13147">
    <property type="entry name" value="MATE_MJ0709_like"/>
    <property type="match status" value="1"/>
</dbReference>
<dbReference type="AlphaFoldDB" id="A0A0S8FXG4"/>
<organism evidence="8 9">
    <name type="scientific">candidate division WOR_3 bacterium SM23_42</name>
    <dbReference type="NCBI Taxonomy" id="1703779"/>
    <lineage>
        <taxon>Bacteria</taxon>
        <taxon>Bacteria division WOR-3</taxon>
    </lineage>
</organism>
<dbReference type="PANTHER" id="PTHR43549">
    <property type="entry name" value="MULTIDRUG RESISTANCE PROTEIN YPNP-RELATED"/>
    <property type="match status" value="1"/>
</dbReference>
<evidence type="ECO:0000256" key="4">
    <source>
        <dbReference type="ARBA" id="ARBA00022692"/>
    </source>
</evidence>
<dbReference type="InterPro" id="IPR052031">
    <property type="entry name" value="Membrane_Transporter-Flippase"/>
</dbReference>
<feature type="transmembrane region" description="Helical" evidence="7">
    <location>
        <begin position="371"/>
        <end position="390"/>
    </location>
</feature>
<dbReference type="GO" id="GO:0042910">
    <property type="term" value="F:xenobiotic transmembrane transporter activity"/>
    <property type="evidence" value="ECO:0007669"/>
    <property type="project" value="InterPro"/>
</dbReference>
<evidence type="ECO:0000256" key="7">
    <source>
        <dbReference type="SAM" id="Phobius"/>
    </source>
</evidence>
<keyword evidence="5 7" id="KW-1133">Transmembrane helix</keyword>
<reference evidence="8 9" key="1">
    <citation type="journal article" date="2015" name="Microbiome">
        <title>Genomic resolution of linkages in carbon, nitrogen, and sulfur cycling among widespread estuary sediment bacteria.</title>
        <authorList>
            <person name="Baker B.J."/>
            <person name="Lazar C.S."/>
            <person name="Teske A.P."/>
            <person name="Dick G.J."/>
        </authorList>
    </citation>
    <scope>NUCLEOTIDE SEQUENCE [LARGE SCALE GENOMIC DNA]</scope>
    <source>
        <strain evidence="8">SM23_42</strain>
    </source>
</reference>
<accession>A0A0S8FXG4</accession>
<feature type="transmembrane region" description="Helical" evidence="7">
    <location>
        <begin position="145"/>
        <end position="168"/>
    </location>
</feature>
<dbReference type="InterPro" id="IPR048279">
    <property type="entry name" value="MdtK-like"/>
</dbReference>
<feature type="transmembrane region" description="Helical" evidence="7">
    <location>
        <begin position="295"/>
        <end position="319"/>
    </location>
</feature>
<keyword evidence="4 7" id="KW-0812">Transmembrane</keyword>
<comment type="subcellular location">
    <subcellularLocation>
        <location evidence="1">Cell membrane</location>
        <topology evidence="1">Multi-pass membrane protein</topology>
    </subcellularLocation>
</comment>
<proteinExistence type="predicted"/>
<comment type="caution">
    <text evidence="8">The sequence shown here is derived from an EMBL/GenBank/DDBJ whole genome shotgun (WGS) entry which is preliminary data.</text>
</comment>
<evidence type="ECO:0000256" key="1">
    <source>
        <dbReference type="ARBA" id="ARBA00004651"/>
    </source>
</evidence>
<dbReference type="STRING" id="1703779.AMJ83_02310"/>
<dbReference type="PIRSF" id="PIRSF006603">
    <property type="entry name" value="DinF"/>
    <property type="match status" value="1"/>
</dbReference>
<dbReference type="GO" id="GO:0005886">
    <property type="term" value="C:plasma membrane"/>
    <property type="evidence" value="ECO:0007669"/>
    <property type="project" value="UniProtKB-SubCell"/>
</dbReference>
<protein>
    <submittedName>
        <fullName evidence="8">MATE family efflux transporter</fullName>
    </submittedName>
</protein>
<gene>
    <name evidence="8" type="ORF">AMJ83_02310</name>
</gene>
<sequence length="462" mass="49936">MKNKNNPVPKAQLSETEGVKTLLGNPKKAIIRLAVPMIVAMSVQTIYSFVDAIWVSGLGPDALSAVGFFFPFFFMIIALSTGLGVGGAAAISRRIGAGDRRGADNVAAHTMVMMLFVSAVITIPFFFLANTIFSRMGAGRVAPLAASYAQVIFIGTILIFFTHVASALLRAEGDVRRAMYAGMGGAGLNIILDPIFIYTLRLGVAGAAWASVISMFIASSVLFYWVCIKQDTYVAITLKSFRFNRDISRDILRVGLPASIMQIAMAFSVFLLNLIAVRVAGTDGVAVYTTGWRVAMFAALPLLGMATAVTSVTGAAFGARDYAKLDKAYMYAIRIGVYIELAVASLTFILAPQITSLFTMSQEAARIADDLIIFIRTMCIYYPAAAFGILSSAMFQGIGKGINSLAVTIFRTIVLVIPLVYFFSISLHMRLPGIWWGIVMGNIIGATIAFSWARYIINRLRI</sequence>
<evidence type="ECO:0000256" key="6">
    <source>
        <dbReference type="ARBA" id="ARBA00023136"/>
    </source>
</evidence>
<keyword evidence="2" id="KW-0813">Transport</keyword>
<evidence type="ECO:0000313" key="8">
    <source>
        <dbReference type="EMBL" id="KPK64555.1"/>
    </source>
</evidence>